<comment type="caution">
    <text evidence="1">The sequence shown here is derived from an EMBL/GenBank/DDBJ whole genome shotgun (WGS) entry which is preliminary data.</text>
</comment>
<dbReference type="AlphaFoldDB" id="A0A8S9Y6U4"/>
<proteinExistence type="predicted"/>
<name>A0A8S9Y6U4_APOLU</name>
<organism evidence="1 2">
    <name type="scientific">Apolygus lucorum</name>
    <name type="common">Small green plant bug</name>
    <name type="synonym">Lygocoris lucorum</name>
    <dbReference type="NCBI Taxonomy" id="248454"/>
    <lineage>
        <taxon>Eukaryota</taxon>
        <taxon>Metazoa</taxon>
        <taxon>Ecdysozoa</taxon>
        <taxon>Arthropoda</taxon>
        <taxon>Hexapoda</taxon>
        <taxon>Insecta</taxon>
        <taxon>Pterygota</taxon>
        <taxon>Neoptera</taxon>
        <taxon>Paraneoptera</taxon>
        <taxon>Hemiptera</taxon>
        <taxon>Heteroptera</taxon>
        <taxon>Panheteroptera</taxon>
        <taxon>Cimicomorpha</taxon>
        <taxon>Miridae</taxon>
        <taxon>Mirini</taxon>
        <taxon>Apolygus</taxon>
    </lineage>
</organism>
<protein>
    <submittedName>
        <fullName evidence="1">Uncharacterized protein</fullName>
    </submittedName>
</protein>
<accession>A0A8S9Y6U4</accession>
<gene>
    <name evidence="1" type="ORF">GE061_010311</name>
</gene>
<dbReference type="InterPro" id="IPR013083">
    <property type="entry name" value="Znf_RING/FYVE/PHD"/>
</dbReference>
<dbReference type="EMBL" id="WIXP02000002">
    <property type="protein sequence ID" value="KAF6215555.1"/>
    <property type="molecule type" value="Genomic_DNA"/>
</dbReference>
<keyword evidence="2" id="KW-1185">Reference proteome</keyword>
<dbReference type="Gene3D" id="3.30.40.10">
    <property type="entry name" value="Zinc/RING finger domain, C3HC4 (zinc finger)"/>
    <property type="match status" value="1"/>
</dbReference>
<evidence type="ECO:0000313" key="2">
    <source>
        <dbReference type="Proteomes" id="UP000466442"/>
    </source>
</evidence>
<evidence type="ECO:0000313" key="1">
    <source>
        <dbReference type="EMBL" id="KAF6215555.1"/>
    </source>
</evidence>
<dbReference type="Proteomes" id="UP000466442">
    <property type="component" value="Unassembled WGS sequence"/>
</dbReference>
<sequence length="196" mass="22481">MSCATCETPGNNNHGLFCSGCARSYHISYYTEAAREEMLRKGDPCKFLASVALAKGKKQLSTFTEDSIRFLFAEHTKGLQSDIADLRRDMTAQNDVKQDITEIKKCLENLLKKQRKFQSVPNLSTEILQLVNFPTGKIIEIQELKRIPSNIEVKLEENVEKVADTKTMKQKLRRATDIASELTRDEIRYLYRLPKF</sequence>
<reference evidence="1" key="1">
    <citation type="journal article" date="2021" name="Mol. Ecol. Resour.">
        <title>Apolygus lucorum genome provides insights into omnivorousness and mesophyll feeding.</title>
        <authorList>
            <person name="Liu Y."/>
            <person name="Liu H."/>
            <person name="Wang H."/>
            <person name="Huang T."/>
            <person name="Liu B."/>
            <person name="Yang B."/>
            <person name="Yin L."/>
            <person name="Li B."/>
            <person name="Zhang Y."/>
            <person name="Zhang S."/>
            <person name="Jiang F."/>
            <person name="Zhang X."/>
            <person name="Ren Y."/>
            <person name="Wang B."/>
            <person name="Wang S."/>
            <person name="Lu Y."/>
            <person name="Wu K."/>
            <person name="Fan W."/>
            <person name="Wang G."/>
        </authorList>
    </citation>
    <scope>NUCLEOTIDE SEQUENCE</scope>
    <source>
        <strain evidence="1">12Hb</strain>
    </source>
</reference>